<dbReference type="AlphaFoldDB" id="A0AAW0BT84"/>
<accession>A0AAW0BT84</accession>
<proteinExistence type="predicted"/>
<protein>
    <submittedName>
        <fullName evidence="2">Uncharacterized protein</fullName>
    </submittedName>
</protein>
<sequence>MQVLAQIQQSADNNHVSPEIENQESRGSGYLRLKRSIAMSWPHLRIRATFLSGVLES</sequence>
<name>A0AAW0BT84_9AGAR</name>
<dbReference type="Proteomes" id="UP001383192">
    <property type="component" value="Unassembled WGS sequence"/>
</dbReference>
<dbReference type="EMBL" id="JAYKXP010000082">
    <property type="protein sequence ID" value="KAK7029524.1"/>
    <property type="molecule type" value="Genomic_DNA"/>
</dbReference>
<evidence type="ECO:0000313" key="2">
    <source>
        <dbReference type="EMBL" id="KAK7029524.1"/>
    </source>
</evidence>
<organism evidence="2 3">
    <name type="scientific">Paramarasmius palmivorus</name>
    <dbReference type="NCBI Taxonomy" id="297713"/>
    <lineage>
        <taxon>Eukaryota</taxon>
        <taxon>Fungi</taxon>
        <taxon>Dikarya</taxon>
        <taxon>Basidiomycota</taxon>
        <taxon>Agaricomycotina</taxon>
        <taxon>Agaricomycetes</taxon>
        <taxon>Agaricomycetidae</taxon>
        <taxon>Agaricales</taxon>
        <taxon>Marasmiineae</taxon>
        <taxon>Marasmiaceae</taxon>
        <taxon>Paramarasmius</taxon>
    </lineage>
</organism>
<evidence type="ECO:0000256" key="1">
    <source>
        <dbReference type="SAM" id="MobiDB-lite"/>
    </source>
</evidence>
<comment type="caution">
    <text evidence="2">The sequence shown here is derived from an EMBL/GenBank/DDBJ whole genome shotgun (WGS) entry which is preliminary data.</text>
</comment>
<keyword evidence="3" id="KW-1185">Reference proteome</keyword>
<feature type="region of interest" description="Disordered" evidence="1">
    <location>
        <begin position="1"/>
        <end position="26"/>
    </location>
</feature>
<feature type="compositionally biased region" description="Polar residues" evidence="1">
    <location>
        <begin position="1"/>
        <end position="16"/>
    </location>
</feature>
<reference evidence="2 3" key="1">
    <citation type="submission" date="2024-01" db="EMBL/GenBank/DDBJ databases">
        <title>A draft genome for a cacao thread blight-causing isolate of Paramarasmius palmivorus.</title>
        <authorList>
            <person name="Baruah I.K."/>
            <person name="Bukari Y."/>
            <person name="Amoako-Attah I."/>
            <person name="Meinhardt L.W."/>
            <person name="Bailey B.A."/>
            <person name="Cohen S.P."/>
        </authorList>
    </citation>
    <scope>NUCLEOTIDE SEQUENCE [LARGE SCALE GENOMIC DNA]</scope>
    <source>
        <strain evidence="2 3">GH-12</strain>
    </source>
</reference>
<feature type="non-terminal residue" evidence="2">
    <location>
        <position position="57"/>
    </location>
</feature>
<evidence type="ECO:0000313" key="3">
    <source>
        <dbReference type="Proteomes" id="UP001383192"/>
    </source>
</evidence>
<gene>
    <name evidence="2" type="ORF">VNI00_014557</name>
</gene>